<name>A0ABV4QE61_9ACTN</name>
<dbReference type="EMBL" id="JAXCEI010000008">
    <property type="protein sequence ID" value="MFA1541288.1"/>
    <property type="molecule type" value="Genomic_DNA"/>
</dbReference>
<evidence type="ECO:0000313" key="3">
    <source>
        <dbReference type="EMBL" id="MFA1541288.1"/>
    </source>
</evidence>
<dbReference type="InterPro" id="IPR021994">
    <property type="entry name" value="DUF3592"/>
</dbReference>
<protein>
    <submittedName>
        <fullName evidence="3">DUF3592 domain-containing protein</fullName>
    </submittedName>
</protein>
<reference evidence="3 4" key="1">
    <citation type="submission" date="2023-11" db="EMBL/GenBank/DDBJ databases">
        <title>Actinomadura monticuli sp. nov., isolated from volcanic ash.</title>
        <authorList>
            <person name="Lee S.D."/>
            <person name="Yang H."/>
            <person name="Kim I.S."/>
        </authorList>
    </citation>
    <scope>NUCLEOTIDE SEQUENCE [LARGE SCALE GENOMIC DNA]</scope>
    <source>
        <strain evidence="3 4">DLS-62</strain>
    </source>
</reference>
<keyword evidence="1" id="KW-1133">Transmembrane helix</keyword>
<feature type="domain" description="DUF3592" evidence="2">
    <location>
        <begin position="39"/>
        <end position="107"/>
    </location>
</feature>
<gene>
    <name evidence="3" type="ORF">SM611_20380</name>
</gene>
<comment type="caution">
    <text evidence="3">The sequence shown here is derived from an EMBL/GenBank/DDBJ whole genome shotgun (WGS) entry which is preliminary data.</text>
</comment>
<keyword evidence="1" id="KW-0472">Membrane</keyword>
<feature type="transmembrane region" description="Helical" evidence="1">
    <location>
        <begin position="117"/>
        <end position="138"/>
    </location>
</feature>
<dbReference type="Proteomes" id="UP001569963">
    <property type="component" value="Unassembled WGS sequence"/>
</dbReference>
<evidence type="ECO:0000259" key="2">
    <source>
        <dbReference type="Pfam" id="PF12158"/>
    </source>
</evidence>
<sequence>MSGWLLVIVPLLLGPALGIGGVHRYRTSRAFLASAHRVPGIVAGVHRRSTTDSYEYFPVLRFRTLDGVDVETVGQTRAGSYELFRLKGHQVEVLYDPRNPRAARMNTSSGRALSGSVGMVAVGCLVTAIGIAMLFATLA</sequence>
<dbReference type="RefSeq" id="WP_371951436.1">
    <property type="nucleotide sequence ID" value="NZ_JAXCEI010000008.1"/>
</dbReference>
<keyword evidence="4" id="KW-1185">Reference proteome</keyword>
<organism evidence="3 4">
    <name type="scientific">Actinomadura monticuli</name>
    <dbReference type="NCBI Taxonomy" id="3097367"/>
    <lineage>
        <taxon>Bacteria</taxon>
        <taxon>Bacillati</taxon>
        <taxon>Actinomycetota</taxon>
        <taxon>Actinomycetes</taxon>
        <taxon>Streptosporangiales</taxon>
        <taxon>Thermomonosporaceae</taxon>
        <taxon>Actinomadura</taxon>
    </lineage>
</organism>
<keyword evidence="1" id="KW-0812">Transmembrane</keyword>
<evidence type="ECO:0000313" key="4">
    <source>
        <dbReference type="Proteomes" id="UP001569963"/>
    </source>
</evidence>
<dbReference type="Pfam" id="PF12158">
    <property type="entry name" value="DUF3592"/>
    <property type="match status" value="1"/>
</dbReference>
<proteinExistence type="predicted"/>
<evidence type="ECO:0000256" key="1">
    <source>
        <dbReference type="SAM" id="Phobius"/>
    </source>
</evidence>
<accession>A0ABV4QE61</accession>